<dbReference type="InterPro" id="IPR014762">
    <property type="entry name" value="DNA_mismatch_repair_CS"/>
</dbReference>
<comment type="similarity">
    <text evidence="1">Belongs to the DNA mismatch repair MutL/HexB family.</text>
</comment>
<dbReference type="CDD" id="cd16926">
    <property type="entry name" value="HATPase_MutL-MLH-PMS-like"/>
    <property type="match status" value="1"/>
</dbReference>
<dbReference type="InParanoid" id="A0A401GYR1"/>
<name>A0A401GYR1_9APHY</name>
<dbReference type="AlphaFoldDB" id="A0A401GYR1"/>
<dbReference type="SUPFAM" id="SSF55874">
    <property type="entry name" value="ATPase domain of HSP90 chaperone/DNA topoisomerase II/histidine kinase"/>
    <property type="match status" value="1"/>
</dbReference>
<dbReference type="SUPFAM" id="SSF118116">
    <property type="entry name" value="DNA mismatch repair protein MutL"/>
    <property type="match status" value="1"/>
</dbReference>
<dbReference type="InterPro" id="IPR037198">
    <property type="entry name" value="MutL_C_sf"/>
</dbReference>
<dbReference type="Gene3D" id="3.30.230.10">
    <property type="match status" value="1"/>
</dbReference>
<feature type="domain" description="DNA mismatch repair protein S5" evidence="6">
    <location>
        <begin position="237"/>
        <end position="377"/>
    </location>
</feature>
<feature type="region of interest" description="Disordered" evidence="4">
    <location>
        <begin position="600"/>
        <end position="632"/>
    </location>
</feature>
<dbReference type="InterPro" id="IPR014790">
    <property type="entry name" value="MutL_C"/>
</dbReference>
<dbReference type="GO" id="GO:0032389">
    <property type="term" value="C:MutLalpha complex"/>
    <property type="evidence" value="ECO:0007669"/>
    <property type="project" value="TreeGrafter"/>
</dbReference>
<evidence type="ECO:0000259" key="5">
    <source>
        <dbReference type="SMART" id="SM00853"/>
    </source>
</evidence>
<feature type="region of interest" description="Disordered" evidence="4">
    <location>
        <begin position="647"/>
        <end position="678"/>
    </location>
</feature>
<dbReference type="Pfam" id="PF08676">
    <property type="entry name" value="MutL_C"/>
    <property type="match status" value="1"/>
</dbReference>
<dbReference type="InterPro" id="IPR014721">
    <property type="entry name" value="Ribsml_uS5_D2-typ_fold_subgr"/>
</dbReference>
<feature type="domain" description="MutL C-terminal dimerisation" evidence="5">
    <location>
        <begin position="873"/>
        <end position="1029"/>
    </location>
</feature>
<evidence type="ECO:0000256" key="2">
    <source>
        <dbReference type="ARBA" id="ARBA00022763"/>
    </source>
</evidence>
<dbReference type="InterPro" id="IPR020568">
    <property type="entry name" value="Ribosomal_Su5_D2-typ_SF"/>
</dbReference>
<dbReference type="RefSeq" id="XP_027618204.1">
    <property type="nucleotide sequence ID" value="XM_027762403.1"/>
</dbReference>
<feature type="region of interest" description="Disordered" evidence="4">
    <location>
        <begin position="781"/>
        <end position="803"/>
    </location>
</feature>
<dbReference type="Proteomes" id="UP000287166">
    <property type="component" value="Unassembled WGS sequence"/>
</dbReference>
<keyword evidence="2" id="KW-0227">DNA damage</keyword>
<feature type="compositionally biased region" description="Basic and acidic residues" evidence="4">
    <location>
        <begin position="651"/>
        <end position="678"/>
    </location>
</feature>
<dbReference type="FunFam" id="3.30.1370.100:FF:000001">
    <property type="entry name" value="Mismatch repair endonuclease pms1, putative"/>
    <property type="match status" value="1"/>
</dbReference>
<feature type="region of interest" description="Disordered" evidence="4">
    <location>
        <begin position="1071"/>
        <end position="1094"/>
    </location>
</feature>
<gene>
    <name evidence="7" type="ORF">SCP_1005390</name>
</gene>
<dbReference type="SMART" id="SM01340">
    <property type="entry name" value="DNA_mis_repair"/>
    <property type="match status" value="1"/>
</dbReference>
<dbReference type="OrthoDB" id="10263226at2759"/>
<dbReference type="NCBIfam" id="TIGR00585">
    <property type="entry name" value="mutl"/>
    <property type="match status" value="1"/>
</dbReference>
<evidence type="ECO:0000313" key="7">
    <source>
        <dbReference type="EMBL" id="GBE87291.1"/>
    </source>
</evidence>
<dbReference type="GO" id="GO:0140664">
    <property type="term" value="F:ATP-dependent DNA damage sensor activity"/>
    <property type="evidence" value="ECO:0007669"/>
    <property type="project" value="InterPro"/>
</dbReference>
<reference evidence="7 8" key="1">
    <citation type="journal article" date="2018" name="Sci. Rep.">
        <title>Genome sequence of the cauliflower mushroom Sparassis crispa (Hanabiratake) and its association with beneficial usage.</title>
        <authorList>
            <person name="Kiyama R."/>
            <person name="Furutani Y."/>
            <person name="Kawaguchi K."/>
            <person name="Nakanishi T."/>
        </authorList>
    </citation>
    <scope>NUCLEOTIDE SEQUENCE [LARGE SCALE GENOMIC DNA]</scope>
</reference>
<feature type="compositionally biased region" description="Basic and acidic residues" evidence="4">
    <location>
        <begin position="794"/>
        <end position="803"/>
    </location>
</feature>
<dbReference type="GO" id="GO:0016887">
    <property type="term" value="F:ATP hydrolysis activity"/>
    <property type="evidence" value="ECO:0007669"/>
    <property type="project" value="InterPro"/>
</dbReference>
<dbReference type="SUPFAM" id="SSF54211">
    <property type="entry name" value="Ribosomal protein S5 domain 2-like"/>
    <property type="match status" value="1"/>
</dbReference>
<dbReference type="PANTHER" id="PTHR10073">
    <property type="entry name" value="DNA MISMATCH REPAIR PROTEIN MLH, PMS, MUTL"/>
    <property type="match status" value="1"/>
</dbReference>
<feature type="compositionally biased region" description="Low complexity" evidence="4">
    <location>
        <begin position="471"/>
        <end position="481"/>
    </location>
</feature>
<dbReference type="InterPro" id="IPR042120">
    <property type="entry name" value="MutL_C_dimsub"/>
</dbReference>
<feature type="region of interest" description="Disordered" evidence="4">
    <location>
        <begin position="384"/>
        <end position="443"/>
    </location>
</feature>
<dbReference type="GeneID" id="38784208"/>
<dbReference type="Pfam" id="PF01119">
    <property type="entry name" value="DNA_mis_repair"/>
    <property type="match status" value="1"/>
</dbReference>
<dbReference type="Gene3D" id="3.30.565.10">
    <property type="entry name" value="Histidine kinase-like ATPase, C-terminal domain"/>
    <property type="match status" value="1"/>
</dbReference>
<dbReference type="Gene3D" id="3.30.1370.100">
    <property type="entry name" value="MutL, C-terminal domain, regulatory subdomain"/>
    <property type="match status" value="1"/>
</dbReference>
<dbReference type="Gene3D" id="3.30.1540.20">
    <property type="entry name" value="MutL, C-terminal domain, dimerisation subdomain"/>
    <property type="match status" value="1"/>
</dbReference>
<dbReference type="InterPro" id="IPR042121">
    <property type="entry name" value="MutL_C_regsub"/>
</dbReference>
<dbReference type="CDD" id="cd03484">
    <property type="entry name" value="MutL_Trans_hPMS_2_like"/>
    <property type="match status" value="1"/>
</dbReference>
<evidence type="ECO:0000256" key="4">
    <source>
        <dbReference type="SAM" id="MobiDB-lite"/>
    </source>
</evidence>
<evidence type="ECO:0000259" key="6">
    <source>
        <dbReference type="SMART" id="SM01340"/>
    </source>
</evidence>
<dbReference type="STRING" id="139825.A0A401GYR1"/>
<proteinExistence type="inferred from homology"/>
<dbReference type="EMBL" id="BFAD01000010">
    <property type="protein sequence ID" value="GBE87291.1"/>
    <property type="molecule type" value="Genomic_DNA"/>
</dbReference>
<feature type="region of interest" description="Disordered" evidence="4">
    <location>
        <begin position="457"/>
        <end position="496"/>
    </location>
</feature>
<feature type="compositionally biased region" description="Polar residues" evidence="4">
    <location>
        <begin position="384"/>
        <end position="397"/>
    </location>
</feature>
<dbReference type="InterPro" id="IPR002099">
    <property type="entry name" value="MutL/Mlh/PMS"/>
</dbReference>
<dbReference type="InterPro" id="IPR036890">
    <property type="entry name" value="HATPase_C_sf"/>
</dbReference>
<dbReference type="GO" id="GO:0000710">
    <property type="term" value="P:meiotic mismatch repair"/>
    <property type="evidence" value="ECO:0007669"/>
    <property type="project" value="UniProtKB-ARBA"/>
</dbReference>
<organism evidence="7 8">
    <name type="scientific">Sparassis crispa</name>
    <dbReference type="NCBI Taxonomy" id="139825"/>
    <lineage>
        <taxon>Eukaryota</taxon>
        <taxon>Fungi</taxon>
        <taxon>Dikarya</taxon>
        <taxon>Basidiomycota</taxon>
        <taxon>Agaricomycotina</taxon>
        <taxon>Agaricomycetes</taxon>
        <taxon>Polyporales</taxon>
        <taxon>Sparassidaceae</taxon>
        <taxon>Sparassis</taxon>
    </lineage>
</organism>
<dbReference type="SMART" id="SM00853">
    <property type="entry name" value="MutL_C"/>
    <property type="match status" value="1"/>
</dbReference>
<dbReference type="FunCoup" id="A0A401GYR1">
    <property type="interactions" value="400"/>
</dbReference>
<evidence type="ECO:0000313" key="8">
    <source>
        <dbReference type="Proteomes" id="UP000287166"/>
    </source>
</evidence>
<evidence type="ECO:0000256" key="3">
    <source>
        <dbReference type="ARBA" id="ARBA00070941"/>
    </source>
</evidence>
<accession>A0A401GYR1</accession>
<dbReference type="InterPro" id="IPR013507">
    <property type="entry name" value="DNA_mismatch_S5_2-like"/>
</dbReference>
<dbReference type="GO" id="GO:0030983">
    <property type="term" value="F:mismatched DNA binding"/>
    <property type="evidence" value="ECO:0007669"/>
    <property type="project" value="InterPro"/>
</dbReference>
<evidence type="ECO:0000256" key="1">
    <source>
        <dbReference type="ARBA" id="ARBA00006082"/>
    </source>
</evidence>
<sequence>MTSPTTAISHDGSLQTIKALDSSSVHRISSGQVVVDLQTAVKELLENSLDAGATNVEVRFKDHGLSTFEVVDNGSGIAPQDYDAIALKHHTSKLSAFSDLTSLSTFGFRGEALSSLCALADSVTVTTATASETPMGTVIEFDRTGHVVSRDSKVARQRGTTVAVAGLFKPLPVRRKELERNAKREFGKALALLSAYALVPCAQENRGVRLTVTHQPIGGKKSVQLRTEGSASTRSSVSALWGPKALEHLVDLDLHFSVEIEKAVLRRQGIIDKDGHSNEVHVRGLVSRFAVGCGRASTDRQFFFINGRPCNPSKVQKAFNEVYRTFNANQVPFVVADFILPTDSCDVNVSPDKRTILLHSENSLVQALKSALEETFASSRATYDVNSSHAATKQGTQAKLREKTTNPKCSQIPLFLDDDEDVGGEGSPQRREAFEEQPVLSNANDFVENEAFGEPRLLMPSASPLPEIDASPESGASSASEVVINSPPYHAPSHSPTRLSWVASADTSLQNSPEVPSLVSRDDTTLESDHDELNMHSDVAEEVQLVRSPTVTQIQMDPRDIEINRPPTVTQLRGIVDRFSSTSGGEAPTNTDIAKNLSEKAPKAGPSRAPPSVCSAGQKRPLASHVDSNSSTARTVQMVLSTSGTAWDLHAGNRDSEPENKRRRVDNGNHTRDSREARQDLRAHLRGFARTGSQVVDVDMEDEEQVLPQDEAVAETSNDAEDAVMVIEESDVGQDVPNVNDSTSEVAKTSYTDFSDRNVIPVDDSSSFSVRQITVDSDITTSSTSSALPLSQESRPEVVRTTDSEDVSLSISLSHITDSWQRLQERLTAGGTPTREPKLVLDAEAGVVTEDDIKAVETLSRVIDKADFGVMEVVGQFNLGFIIARRRKEAAEGVPAMDDLFIVDQHAADEKYNFETLQQTTKIDSQKLFRPLPLELTAADEMLATERVDMLHQNGFEIDIADDPLGGSARLRLVAQPISKSTVFDVKDLEELLHLMHNAPDGQIVRCSKVRAMFAMRACRKSVMVGMPLTRSQMVSVVRHMGTMDQPWHCPHGRPTMRHLSDITGEVGRQWSKSDLQARPPPMRPVDWSLFGKG</sequence>
<protein>
    <recommendedName>
        <fullName evidence="3">DNA mismatch repair protein PMS1</fullName>
    </recommendedName>
</protein>
<dbReference type="FunFam" id="3.30.565.10:FF:000014">
    <property type="entry name" value="Mismatch repair endonuclease pms1, putative"/>
    <property type="match status" value="1"/>
</dbReference>
<dbReference type="Pfam" id="PF13589">
    <property type="entry name" value="HATPase_c_3"/>
    <property type="match status" value="1"/>
</dbReference>
<dbReference type="InterPro" id="IPR038973">
    <property type="entry name" value="MutL/Mlh/Pms-like"/>
</dbReference>
<comment type="caution">
    <text evidence="7">The sequence shown here is derived from an EMBL/GenBank/DDBJ whole genome shotgun (WGS) entry which is preliminary data.</text>
</comment>
<keyword evidence="8" id="KW-1185">Reference proteome</keyword>
<dbReference type="PANTHER" id="PTHR10073:SF52">
    <property type="entry name" value="MISMATCH REPAIR ENDONUCLEASE PMS2"/>
    <property type="match status" value="1"/>
</dbReference>
<dbReference type="GO" id="GO:0005524">
    <property type="term" value="F:ATP binding"/>
    <property type="evidence" value="ECO:0007669"/>
    <property type="project" value="InterPro"/>
</dbReference>
<dbReference type="PROSITE" id="PS00058">
    <property type="entry name" value="DNA_MISMATCH_REPAIR_1"/>
    <property type="match status" value="1"/>
</dbReference>